<evidence type="ECO:0000256" key="6">
    <source>
        <dbReference type="ARBA" id="ARBA00023136"/>
    </source>
</evidence>
<accession>A0ABS2FDM4</accession>
<dbReference type="Proteomes" id="UP000767334">
    <property type="component" value="Unassembled WGS sequence"/>
</dbReference>
<name>A0ABS2FDM4_9CLOT</name>
<feature type="transmembrane region" description="Helical" evidence="8">
    <location>
        <begin position="6"/>
        <end position="22"/>
    </location>
</feature>
<keyword evidence="5 8" id="KW-1133">Transmembrane helix</keyword>
<comment type="caution">
    <text evidence="9">The sequence shown here is derived from an EMBL/GenBank/DDBJ whole genome shotgun (WGS) entry which is preliminary data.</text>
</comment>
<dbReference type="InterPro" id="IPR004299">
    <property type="entry name" value="MBOAT_fam"/>
</dbReference>
<feature type="transmembrane region" description="Helical" evidence="8">
    <location>
        <begin position="116"/>
        <end position="138"/>
    </location>
</feature>
<feature type="transmembrane region" description="Helical" evidence="8">
    <location>
        <begin position="221"/>
        <end position="239"/>
    </location>
</feature>
<comment type="similarity">
    <text evidence="2 7">Belongs to the membrane-bound acyltransferase family.</text>
</comment>
<dbReference type="PANTHER" id="PTHR13285">
    <property type="entry name" value="ACYLTRANSFERASE"/>
    <property type="match status" value="1"/>
</dbReference>
<dbReference type="InterPro" id="IPR024194">
    <property type="entry name" value="Ac/AlaTfrase_AlgI/DltB"/>
</dbReference>
<dbReference type="RefSeq" id="WP_148321259.1">
    <property type="nucleotide sequence ID" value="NZ_JACJLL010000012.1"/>
</dbReference>
<dbReference type="EMBL" id="JACJLL010000012">
    <property type="protein sequence ID" value="MBM6818416.1"/>
    <property type="molecule type" value="Genomic_DNA"/>
</dbReference>
<feature type="transmembrane region" description="Helical" evidence="8">
    <location>
        <begin position="318"/>
        <end position="339"/>
    </location>
</feature>
<feature type="transmembrane region" description="Helical" evidence="8">
    <location>
        <begin position="48"/>
        <end position="65"/>
    </location>
</feature>
<protein>
    <submittedName>
        <fullName evidence="9">MBOAT family protein</fullName>
    </submittedName>
</protein>
<organism evidence="9 10">
    <name type="scientific">Clostridium saudiense</name>
    <dbReference type="NCBI Taxonomy" id="1414720"/>
    <lineage>
        <taxon>Bacteria</taxon>
        <taxon>Bacillati</taxon>
        <taxon>Bacillota</taxon>
        <taxon>Clostridia</taxon>
        <taxon>Eubacteriales</taxon>
        <taxon>Clostridiaceae</taxon>
        <taxon>Clostridium</taxon>
    </lineage>
</organism>
<evidence type="ECO:0000256" key="4">
    <source>
        <dbReference type="ARBA" id="ARBA00022692"/>
    </source>
</evidence>
<evidence type="ECO:0000256" key="8">
    <source>
        <dbReference type="SAM" id="Phobius"/>
    </source>
</evidence>
<evidence type="ECO:0000256" key="1">
    <source>
        <dbReference type="ARBA" id="ARBA00004651"/>
    </source>
</evidence>
<dbReference type="PIRSF" id="PIRSF016636">
    <property type="entry name" value="AlgI_DltB"/>
    <property type="match status" value="1"/>
</dbReference>
<keyword evidence="3 7" id="KW-1003">Cell membrane</keyword>
<comment type="subcellular location">
    <subcellularLocation>
        <location evidence="1">Cell membrane</location>
        <topology evidence="1">Multi-pass membrane protein</topology>
    </subcellularLocation>
</comment>
<reference evidence="9 10" key="1">
    <citation type="journal article" date="2021" name="Sci. Rep.">
        <title>The distribution of antibiotic resistance genes in chicken gut microbiota commensals.</title>
        <authorList>
            <person name="Juricova H."/>
            <person name="Matiasovicova J."/>
            <person name="Kubasova T."/>
            <person name="Cejkova D."/>
            <person name="Rychlik I."/>
        </authorList>
    </citation>
    <scope>NUCLEOTIDE SEQUENCE [LARGE SCALE GENOMIC DNA]</scope>
    <source>
        <strain evidence="9 10">An435</strain>
    </source>
</reference>
<feature type="transmembrane region" description="Helical" evidence="8">
    <location>
        <begin position="351"/>
        <end position="371"/>
    </location>
</feature>
<keyword evidence="7" id="KW-0012">Acyltransferase</keyword>
<proteinExistence type="inferred from homology"/>
<evidence type="ECO:0000313" key="10">
    <source>
        <dbReference type="Proteomes" id="UP000767334"/>
    </source>
</evidence>
<dbReference type="PIRSF" id="PIRSF500217">
    <property type="entry name" value="AlgI"/>
    <property type="match status" value="1"/>
</dbReference>
<dbReference type="PANTHER" id="PTHR13285:SF18">
    <property type="entry name" value="PROTEIN-CYSTEINE N-PALMITOYLTRANSFERASE RASP"/>
    <property type="match status" value="1"/>
</dbReference>
<gene>
    <name evidence="9" type="ORF">H6A19_03500</name>
</gene>
<keyword evidence="10" id="KW-1185">Reference proteome</keyword>
<feature type="transmembrane region" description="Helical" evidence="8">
    <location>
        <begin position="77"/>
        <end position="96"/>
    </location>
</feature>
<evidence type="ECO:0000256" key="7">
    <source>
        <dbReference type="PIRNR" id="PIRNR016636"/>
    </source>
</evidence>
<evidence type="ECO:0000313" key="9">
    <source>
        <dbReference type="EMBL" id="MBM6818416.1"/>
    </source>
</evidence>
<dbReference type="InterPro" id="IPR028362">
    <property type="entry name" value="AlgI"/>
</dbReference>
<keyword evidence="4 8" id="KW-0812">Transmembrane</keyword>
<dbReference type="InterPro" id="IPR051085">
    <property type="entry name" value="MB_O-acyltransferase"/>
</dbReference>
<keyword evidence="6 7" id="KW-0472">Membrane</keyword>
<sequence length="468" mass="54217">MVFSSLIFIFIFLPLVLVSYYITPRRLRNTVILLASLLFYAWGEPTYIILIIISILINYLGALLIRVHIKNKDKSKFIFITLLLIDISILFFFKYYGFAIECLGSIIGLDLKVKSISLPLGISFYTFQQISYIADIYMQKVKPERNLIDFATYITMFPQLIAGPIVKYDDIHKQLANRKESINKFGEGVQRFIIGLGKKVILANNIGVIWTQVKEVNLNDLSIVLSWIGIIAFTLQIYFDFSGYSDMAIGLAKMFGFDFLENFDYPYISKSITEFWRRWHMSLGGWFREYIYIPLGGNKKGTLIQVRNLFIVWFTTGLWHGASTNFVVWGLYFGVILFIEKIYLKDLLKKIPSIFSHIYTLIIVMIGWVIFDMNTLTDSGHYIKIMFGFGNNIFIDNLAKYILTNNFIILLIGLICSTKLIKIYMNKIKSTFRENDVFLITAINLLILIISTAYLVGASYNPFLYFRF</sequence>
<dbReference type="Pfam" id="PF03062">
    <property type="entry name" value="MBOAT"/>
    <property type="match status" value="1"/>
</dbReference>
<evidence type="ECO:0000256" key="2">
    <source>
        <dbReference type="ARBA" id="ARBA00010323"/>
    </source>
</evidence>
<evidence type="ECO:0000256" key="5">
    <source>
        <dbReference type="ARBA" id="ARBA00022989"/>
    </source>
</evidence>
<evidence type="ECO:0000256" key="3">
    <source>
        <dbReference type="ARBA" id="ARBA00022475"/>
    </source>
</evidence>
<feature type="transmembrane region" description="Helical" evidence="8">
    <location>
        <begin position="437"/>
        <end position="460"/>
    </location>
</feature>
<keyword evidence="7" id="KW-0808">Transferase</keyword>